<accession>A0AAF5I435</accession>
<evidence type="ECO:0000256" key="3">
    <source>
        <dbReference type="ARBA" id="ARBA00022692"/>
    </source>
</evidence>
<dbReference type="SUPFAM" id="SSF144091">
    <property type="entry name" value="Rhomboid-like"/>
    <property type="match status" value="1"/>
</dbReference>
<protein>
    <submittedName>
        <fullName evidence="9">Ras-related protein Rab-28</fullName>
    </submittedName>
</protein>
<dbReference type="Proteomes" id="UP000035681">
    <property type="component" value="Unplaced"/>
</dbReference>
<dbReference type="PRINTS" id="PR00449">
    <property type="entry name" value="RASTRNSFRMNG"/>
</dbReference>
<dbReference type="PROSITE" id="PS51420">
    <property type="entry name" value="RHO"/>
    <property type="match status" value="1"/>
</dbReference>
<keyword evidence="8" id="KW-1185">Reference proteome</keyword>
<evidence type="ECO:0000256" key="1">
    <source>
        <dbReference type="ARBA" id="ARBA00004141"/>
    </source>
</evidence>
<dbReference type="SUPFAM" id="SSF52540">
    <property type="entry name" value="P-loop containing nucleoside triphosphate hydrolases"/>
    <property type="match status" value="1"/>
</dbReference>
<dbReference type="PROSITE" id="PS51421">
    <property type="entry name" value="RAS"/>
    <property type="match status" value="1"/>
</dbReference>
<dbReference type="SMART" id="SM00174">
    <property type="entry name" value="RHO"/>
    <property type="match status" value="1"/>
</dbReference>
<name>A0AAF5I435_STRER</name>
<evidence type="ECO:0000256" key="7">
    <source>
        <dbReference type="SAM" id="Phobius"/>
    </source>
</evidence>
<dbReference type="GO" id="GO:0003924">
    <property type="term" value="F:GTPase activity"/>
    <property type="evidence" value="ECO:0007669"/>
    <property type="project" value="InterPro"/>
</dbReference>
<dbReference type="AlphaFoldDB" id="A0AAF5I435"/>
<feature type="transmembrane region" description="Helical" evidence="7">
    <location>
        <begin position="228"/>
        <end position="246"/>
    </location>
</feature>
<dbReference type="PROSITE" id="PS51419">
    <property type="entry name" value="RAB"/>
    <property type="match status" value="1"/>
</dbReference>
<dbReference type="PANTHER" id="PTHR47978">
    <property type="match status" value="1"/>
</dbReference>
<dbReference type="SMART" id="SM00175">
    <property type="entry name" value="RAB"/>
    <property type="match status" value="1"/>
</dbReference>
<keyword evidence="3 7" id="KW-0812">Transmembrane</keyword>
<keyword evidence="6 7" id="KW-0472">Membrane</keyword>
<dbReference type="FunFam" id="3.40.50.300:FF:001508">
    <property type="entry name" value="Small GTP-binding protein Rab28, putative"/>
    <property type="match status" value="1"/>
</dbReference>
<dbReference type="InterPro" id="IPR035952">
    <property type="entry name" value="Rhomboid-like_sf"/>
</dbReference>
<dbReference type="InterPro" id="IPR005225">
    <property type="entry name" value="Small_GTP-bd"/>
</dbReference>
<feature type="transmembrane region" description="Helical" evidence="7">
    <location>
        <begin position="278"/>
        <end position="296"/>
    </location>
</feature>
<keyword evidence="5 7" id="KW-1133">Transmembrane helix</keyword>
<dbReference type="NCBIfam" id="TIGR00231">
    <property type="entry name" value="small_GTP"/>
    <property type="match status" value="1"/>
</dbReference>
<comment type="subcellular location">
    <subcellularLocation>
        <location evidence="1">Membrane</location>
        <topology evidence="1">Multi-pass membrane protein</topology>
    </subcellularLocation>
</comment>
<dbReference type="SMART" id="SM00173">
    <property type="entry name" value="RAS"/>
    <property type="match status" value="1"/>
</dbReference>
<feature type="transmembrane region" description="Helical" evidence="7">
    <location>
        <begin position="181"/>
        <end position="197"/>
    </location>
</feature>
<keyword evidence="4" id="KW-0547">Nucleotide-binding</keyword>
<sequence>RINIDEDCNNTNDDSSIKKNTENYDTIYNDKLKNLYVIFKEYEKTGFDEIDVDDVKKALMDPNFTNVLVNGFSVTAPSMLMERVVKCDKPLTFDEFSEIVIKSRRLSYDIAQYKHFNDINVDETILKKYYHYENKNYNEKTNNKEIINSCIFLLIYTILMILSYDIDKYTKYRYITYYGELQYYNLTPTMFLTYIFIHKSRKNLLFNIFHFSCAFMTLQYYFKTELKYIIIVIVSSVTYGGVIHLFEEINLSGSMNCIISLVSLLFVNIIIGKKKNETSIISIIMCIIYLLPILLYPSASSVGGLMGGFCSSILVVLKKNIIHIPCNINCYSINCFFYFKMENKNEDNINDNVNLESDSEEDKDNSDERSLKLVLIGDGCSGKTSICNQLCKKNFSKKYTQTYGVDFYSKKITLPNNIDVTLQIWDIGGQSVASPLLEKYLYDVQGVLLIYDVTNSTSFANLQDWITMTKRITKNCDKNIHMSLVGNKTDLEHRRAVRVEKHTKLAEQYGMSSYYVSAKTGDSVALAFRQTAADIFGIQLSKIDMESDITIVQAPVAVPTEKELKEVAARNALANQNNSTACHIQ</sequence>
<feature type="transmembrane region" description="Helical" evidence="7">
    <location>
        <begin position="253"/>
        <end position="272"/>
    </location>
</feature>
<dbReference type="GO" id="GO:0005525">
    <property type="term" value="F:GTP binding"/>
    <property type="evidence" value="ECO:0007669"/>
    <property type="project" value="InterPro"/>
</dbReference>
<feature type="transmembrane region" description="Helical" evidence="7">
    <location>
        <begin position="146"/>
        <end position="166"/>
    </location>
</feature>
<evidence type="ECO:0000256" key="4">
    <source>
        <dbReference type="ARBA" id="ARBA00022741"/>
    </source>
</evidence>
<dbReference type="WBParaSite" id="TCONS_00015528.p1">
    <property type="protein sequence ID" value="TCONS_00015528.p1"/>
    <property type="gene ID" value="XLOC_009955"/>
</dbReference>
<evidence type="ECO:0000256" key="5">
    <source>
        <dbReference type="ARBA" id="ARBA00022989"/>
    </source>
</evidence>
<organism evidence="8 9">
    <name type="scientific">Strongyloides stercoralis</name>
    <name type="common">Threadworm</name>
    <dbReference type="NCBI Taxonomy" id="6248"/>
    <lineage>
        <taxon>Eukaryota</taxon>
        <taxon>Metazoa</taxon>
        <taxon>Ecdysozoa</taxon>
        <taxon>Nematoda</taxon>
        <taxon>Chromadorea</taxon>
        <taxon>Rhabditida</taxon>
        <taxon>Tylenchina</taxon>
        <taxon>Panagrolaimomorpha</taxon>
        <taxon>Strongyloidoidea</taxon>
        <taxon>Strongyloididae</taxon>
        <taxon>Strongyloides</taxon>
    </lineage>
</organism>
<evidence type="ECO:0000256" key="6">
    <source>
        <dbReference type="ARBA" id="ARBA00023136"/>
    </source>
</evidence>
<dbReference type="GO" id="GO:0016020">
    <property type="term" value="C:membrane"/>
    <property type="evidence" value="ECO:0007669"/>
    <property type="project" value="UniProtKB-SubCell"/>
</dbReference>
<dbReference type="Gene3D" id="1.20.1540.10">
    <property type="entry name" value="Rhomboid-like"/>
    <property type="match status" value="1"/>
</dbReference>
<dbReference type="InterPro" id="IPR027417">
    <property type="entry name" value="P-loop_NTPase"/>
</dbReference>
<reference evidence="9" key="1">
    <citation type="submission" date="2024-02" db="UniProtKB">
        <authorList>
            <consortium name="WormBaseParasite"/>
        </authorList>
    </citation>
    <scope>IDENTIFICATION</scope>
</reference>
<evidence type="ECO:0000313" key="8">
    <source>
        <dbReference type="Proteomes" id="UP000035681"/>
    </source>
</evidence>
<evidence type="ECO:0000256" key="2">
    <source>
        <dbReference type="ARBA" id="ARBA00006270"/>
    </source>
</evidence>
<comment type="similarity">
    <text evidence="2">Belongs to the small GTPase superfamily. Rab family.</text>
</comment>
<proteinExistence type="inferred from homology"/>
<evidence type="ECO:0000313" key="9">
    <source>
        <dbReference type="WBParaSite" id="TCONS_00015528.p1"/>
    </source>
</evidence>
<dbReference type="Pfam" id="PF00071">
    <property type="entry name" value="Ras"/>
    <property type="match status" value="1"/>
</dbReference>
<dbReference type="InterPro" id="IPR001806">
    <property type="entry name" value="Small_GTPase"/>
</dbReference>
<dbReference type="SMART" id="SM00176">
    <property type="entry name" value="RAN"/>
    <property type="match status" value="1"/>
</dbReference>
<dbReference type="Gene3D" id="3.40.50.300">
    <property type="entry name" value="P-loop containing nucleotide triphosphate hydrolases"/>
    <property type="match status" value="1"/>
</dbReference>